<sequence length="331" mass="37368">MMEIKYCPGTLAPGHTTYSRACLNGLFGGKKVSHVLPYAASTDPDDADRLRENRQRISISGVQVKASLLLDNNRLRLTGPGERGGYILKPIPYDVKYPEYVPANEHLTMQIAKQVYKIPVAENALIFFKDGPPAYLTRRFDVKPDGTRYGQEDFASLSNRTKENAGVDFKYKGSYEGIGRMVRQYVPAAPIELVKFFRLVLFNYLFNNGDAHLKNFSLIETAFGDHILSPAYDLICTALHVNDSYFALEDGLFAEEDPDGHLNTLGYYTGSDFLRWGQKLGLPEKALQASLAFFRTDHSFTHELISRSFLSPDLKAQYRQAYLNRLRAINV</sequence>
<keyword evidence="2" id="KW-0808">Transferase</keyword>
<dbReference type="InterPro" id="IPR012893">
    <property type="entry name" value="HipA-like_C"/>
</dbReference>
<dbReference type="GO" id="GO:0005829">
    <property type="term" value="C:cytosol"/>
    <property type="evidence" value="ECO:0007669"/>
    <property type="project" value="TreeGrafter"/>
</dbReference>
<feature type="domain" description="HipA-like C-terminal" evidence="4">
    <location>
        <begin position="57"/>
        <end position="285"/>
    </location>
</feature>
<evidence type="ECO:0000259" key="4">
    <source>
        <dbReference type="Pfam" id="PF07804"/>
    </source>
</evidence>
<dbReference type="EMBL" id="CADCTQ010000513">
    <property type="protein sequence ID" value="CAA9310973.1"/>
    <property type="molecule type" value="Genomic_DNA"/>
</dbReference>
<dbReference type="PANTHER" id="PTHR37419">
    <property type="entry name" value="SERINE/THREONINE-PROTEIN KINASE TOXIN HIPA"/>
    <property type="match status" value="1"/>
</dbReference>
<evidence type="ECO:0000256" key="3">
    <source>
        <dbReference type="ARBA" id="ARBA00022777"/>
    </source>
</evidence>
<comment type="similarity">
    <text evidence="1">Belongs to the HipA Ser/Thr kinase family.</text>
</comment>
<proteinExistence type="inferred from homology"/>
<accession>A0A6J4KQU7</accession>
<dbReference type="Gene3D" id="1.10.1070.20">
    <property type="match status" value="1"/>
</dbReference>
<dbReference type="InterPro" id="IPR052028">
    <property type="entry name" value="HipA_Ser/Thr_kinase"/>
</dbReference>
<evidence type="ECO:0000256" key="2">
    <source>
        <dbReference type="ARBA" id="ARBA00022679"/>
    </source>
</evidence>
<reference evidence="5" key="1">
    <citation type="submission" date="2020-02" db="EMBL/GenBank/DDBJ databases">
        <authorList>
            <person name="Meier V. D."/>
        </authorList>
    </citation>
    <scope>NUCLEOTIDE SEQUENCE</scope>
    <source>
        <strain evidence="5">AVDCRST_MAG56</strain>
    </source>
</reference>
<keyword evidence="3" id="KW-0418">Kinase</keyword>
<name>A0A6J4KQU7_9SPHI</name>
<evidence type="ECO:0000256" key="1">
    <source>
        <dbReference type="ARBA" id="ARBA00010164"/>
    </source>
</evidence>
<dbReference type="AlphaFoldDB" id="A0A6J4KQU7"/>
<dbReference type="GO" id="GO:0004674">
    <property type="term" value="F:protein serine/threonine kinase activity"/>
    <property type="evidence" value="ECO:0007669"/>
    <property type="project" value="TreeGrafter"/>
</dbReference>
<dbReference type="PANTHER" id="PTHR37419:SF1">
    <property type="entry name" value="SERINE_THREONINE-PROTEIN KINASE TOXIN HIPA"/>
    <property type="match status" value="1"/>
</dbReference>
<gene>
    <name evidence="5" type="ORF">AVDCRST_MAG56-6219</name>
</gene>
<evidence type="ECO:0000313" key="5">
    <source>
        <dbReference type="EMBL" id="CAA9310973.1"/>
    </source>
</evidence>
<protein>
    <submittedName>
        <fullName evidence="5">HipA domain protein</fullName>
    </submittedName>
</protein>
<organism evidence="5">
    <name type="scientific">uncultured Cytophagales bacterium</name>
    <dbReference type="NCBI Taxonomy" id="158755"/>
    <lineage>
        <taxon>Bacteria</taxon>
        <taxon>Pseudomonadati</taxon>
        <taxon>Bacteroidota</taxon>
        <taxon>Sphingobacteriia</taxon>
        <taxon>Sphingobacteriales</taxon>
        <taxon>environmental samples</taxon>
    </lineage>
</organism>
<dbReference type="Pfam" id="PF07804">
    <property type="entry name" value="HipA_C"/>
    <property type="match status" value="1"/>
</dbReference>